<accession>A0A1X0QQ87</accession>
<dbReference type="SUPFAM" id="SSF69593">
    <property type="entry name" value="Glycerol-3-phosphate (1)-acyltransferase"/>
    <property type="match status" value="1"/>
</dbReference>
<dbReference type="CDD" id="cd07990">
    <property type="entry name" value="LPLAT_LCLAT1-like"/>
    <property type="match status" value="1"/>
</dbReference>
<dbReference type="PANTHER" id="PTHR10983:SF24">
    <property type="entry name" value="1-ACYLGLYCEROL-3-PHOSPHATE O-ACYLTRANSFERASE 3, ISOFORM E-RELATED"/>
    <property type="match status" value="1"/>
</dbReference>
<reference evidence="6" key="1">
    <citation type="journal article" date="2016" name="Proc. Natl. Acad. Sci. U.S.A.">
        <title>Lipid metabolic changes in an early divergent fungus govern the establishment of a mutualistic symbiosis with endobacteria.</title>
        <authorList>
            <person name="Lastovetsky O.A."/>
            <person name="Gaspar M.L."/>
            <person name="Mondo S.J."/>
            <person name="LaButti K.M."/>
            <person name="Sandor L."/>
            <person name="Grigoriev I.V."/>
            <person name="Henry S.A."/>
            <person name="Pawlowska T.E."/>
        </authorList>
    </citation>
    <scope>NUCLEOTIDE SEQUENCE [LARGE SCALE GENOMIC DNA]</scope>
    <source>
        <strain evidence="6">ATCC 52814</strain>
    </source>
</reference>
<evidence type="ECO:0000259" key="5">
    <source>
        <dbReference type="SMART" id="SM00563"/>
    </source>
</evidence>
<dbReference type="EMBL" id="KV922087">
    <property type="protein sequence ID" value="ORE01908.1"/>
    <property type="molecule type" value="Genomic_DNA"/>
</dbReference>
<evidence type="ECO:0000256" key="3">
    <source>
        <dbReference type="ARBA" id="ARBA00023315"/>
    </source>
</evidence>
<dbReference type="AlphaFoldDB" id="A0A1X0QQ87"/>
<keyword evidence="4" id="KW-0812">Transmembrane</keyword>
<feature type="transmembrane region" description="Helical" evidence="4">
    <location>
        <begin position="13"/>
        <end position="37"/>
    </location>
</feature>
<organism evidence="6">
    <name type="scientific">Rhizopus microsporus var. microsporus</name>
    <dbReference type="NCBI Taxonomy" id="86635"/>
    <lineage>
        <taxon>Eukaryota</taxon>
        <taxon>Fungi</taxon>
        <taxon>Fungi incertae sedis</taxon>
        <taxon>Mucoromycota</taxon>
        <taxon>Mucoromycotina</taxon>
        <taxon>Mucoromycetes</taxon>
        <taxon>Mucorales</taxon>
        <taxon>Mucorineae</taxon>
        <taxon>Rhizopodaceae</taxon>
        <taxon>Rhizopus</taxon>
    </lineage>
</organism>
<evidence type="ECO:0000313" key="6">
    <source>
        <dbReference type="EMBL" id="ORE01908.1"/>
    </source>
</evidence>
<gene>
    <name evidence="6" type="ORF">BCV72DRAFT_235528</name>
</gene>
<dbReference type="PANTHER" id="PTHR10983">
    <property type="entry name" value="1-ACYLGLYCEROL-3-PHOSPHATE ACYLTRANSFERASE-RELATED"/>
    <property type="match status" value="1"/>
</dbReference>
<evidence type="ECO:0000256" key="4">
    <source>
        <dbReference type="SAM" id="Phobius"/>
    </source>
</evidence>
<evidence type="ECO:0000256" key="2">
    <source>
        <dbReference type="ARBA" id="ARBA00022679"/>
    </source>
</evidence>
<dbReference type="SMART" id="SM00563">
    <property type="entry name" value="PlsC"/>
    <property type="match status" value="1"/>
</dbReference>
<dbReference type="InterPro" id="IPR002123">
    <property type="entry name" value="Plipid/glycerol_acylTrfase"/>
</dbReference>
<keyword evidence="3 6" id="KW-0012">Acyltransferase</keyword>
<dbReference type="Pfam" id="PF16076">
    <property type="entry name" value="Acyltransf_C"/>
    <property type="match status" value="1"/>
</dbReference>
<dbReference type="VEuPathDB" id="FungiDB:BCV72DRAFT_235528"/>
<evidence type="ECO:0000256" key="1">
    <source>
        <dbReference type="ARBA" id="ARBA00008655"/>
    </source>
</evidence>
<keyword evidence="4" id="KW-0472">Membrane</keyword>
<feature type="domain" description="Phospholipid/glycerol acyltransferase" evidence="5">
    <location>
        <begin position="85"/>
        <end position="207"/>
    </location>
</feature>
<keyword evidence="2 6" id="KW-0808">Transferase</keyword>
<name>A0A1X0QQ87_RHIZD</name>
<dbReference type="Pfam" id="PF01553">
    <property type="entry name" value="Acyltransferase"/>
    <property type="match status" value="1"/>
</dbReference>
<dbReference type="GO" id="GO:0003841">
    <property type="term" value="F:1-acylglycerol-3-phosphate O-acyltransferase activity"/>
    <property type="evidence" value="ECO:0007669"/>
    <property type="project" value="TreeGrafter"/>
</dbReference>
<dbReference type="OrthoDB" id="189226at2759"/>
<keyword evidence="4" id="KW-1133">Transmembrane helix</keyword>
<sequence>MNVISKISEAVNVVFYSVSLFGLTGTLQLVQVGSLILSPLSERLMIRINSGLIGTVWKVMQYIFERRKKAHITFSGDHVPFGENALVISNHVSWTDIYLLHSVANRRNMLKNCKYFVKDSIKWLPFFGWGMWLAGFIFVRRNWTQDQEKIITAFDKIKRLETPAWIINYVEGSRVTSKKLQESQAFSRERGYPVLRNLLLPRIKGFATCVNEFRGSHIKYVYDFTLGYRHKSKLGQSAPSMVRVHARSLWPEYEFHVHVRRFAIENIPKDEIELGHWLRQLWVEKDKFLSGLHDNWADHIDKQTIWKESSW</sequence>
<comment type="similarity">
    <text evidence="1">Belongs to the 1-acyl-sn-glycerol-3-phosphate acyltransferase family.</text>
</comment>
<dbReference type="InterPro" id="IPR032098">
    <property type="entry name" value="Acyltransf_C"/>
</dbReference>
<proteinExistence type="inferred from homology"/>
<dbReference type="Proteomes" id="UP000242414">
    <property type="component" value="Unassembled WGS sequence"/>
</dbReference>
<dbReference type="GO" id="GO:0012505">
    <property type="term" value="C:endomembrane system"/>
    <property type="evidence" value="ECO:0007669"/>
    <property type="project" value="TreeGrafter"/>
</dbReference>
<protein>
    <submittedName>
        <fullName evidence="6">Acyltransferase-domain-containing protein</fullName>
    </submittedName>
</protein>